<dbReference type="Gene3D" id="2.40.10.10">
    <property type="entry name" value="Trypsin-like serine proteases"/>
    <property type="match status" value="1"/>
</dbReference>
<gene>
    <name evidence="3" type="ORF">J2Z63_000160</name>
</gene>
<sequence>MKLLNKLLMITGVSSVVVPSLLVVSCNKVVDSSPNSELTNEQINDFINSINSEQKLKEVADITFKTKFGSEKTLSNTLPSEVEESPSSLKITFKETKYKENISVSVNNANTEKNASTNISNTKGEVAIFIEFLNRKENKSQNKKILLTGLMKNSGFDHNNRQETDPTASFGGREGLEKYDKADQKQRFNIDNEKYIKILESMYTQGLSKNDDIKKEFGLDLTEEQIEEFNKLAEEVSFDNYYNSALKGFTLPVFEGNKKKLKINDRAEVNKGPSFTDSLGSDHVKSHGLARTLTNQTYKTMAEQTFQVKFTYKKDFSVEIAKLKKNIEIIGSWDDDKLKDFINGEVRKLELQYNSEIQKLQQEINSIDSKEKARKAEKQKELQDLKNKLEKEKSEMSRHTKNSLIKLQQDELDKLIKKRDEGKELANESGTMWIMDYQLDNANSPTTFYFGTNSHVAKAITDNLTRVSITRIKESVQIGQTLKLNSFDPNFETFTFEINDQNRNAVSAIFHATDFIDKKPADYLVEQQAEKYKDAGFFADFAVIEFDFNSLLNNSNFTAVSARKEIDQYKSLDAKKLSAIITNNYATKGNYVKFKSDSYLTDYEKVDRPILIKKDRNDKEKLNNLESIYVLGYPTSESDYYLRQHLDDDQISEKKNDFSLWTNSDSKYFDSVSKQEGSSGLYSDEELSRGNFLSYQIGYRSFTNKPGLTDAFLAAHRVGNELYTLTLDGKTKQYFNFGLELMPRFYSPAGGASGSSVRNKNNELIGVYHASNGSAKTGLATMFRSPGYNYKGLFGEYNLPEYDLIYGSGQNQINSYRHALEKKFKDSNIKTKLFENGFSINNIPDNFKFDKKTN</sequence>
<dbReference type="NCBIfam" id="NF045841">
    <property type="entry name" value="Ig_SerProt_MIP"/>
    <property type="match status" value="1"/>
</dbReference>
<feature type="compositionally biased region" description="Basic and acidic residues" evidence="1">
    <location>
        <begin position="369"/>
        <end position="398"/>
    </location>
</feature>
<dbReference type="Pfam" id="PF01732">
    <property type="entry name" value="Mycop_pep_DUF31"/>
    <property type="match status" value="1"/>
</dbReference>
<proteinExistence type="predicted"/>
<accession>A0ABU0NF19</accession>
<name>A0ABU0NF19_9MOLU</name>
<evidence type="ECO:0000313" key="4">
    <source>
        <dbReference type="Proteomes" id="UP001236620"/>
    </source>
</evidence>
<comment type="caution">
    <text evidence="3">The sequence shown here is derived from an EMBL/GenBank/DDBJ whole genome shotgun (WGS) entry which is preliminary data.</text>
</comment>
<organism evidence="3 4">
    <name type="scientific">Mycoplasma yeatsii</name>
    <dbReference type="NCBI Taxonomy" id="51365"/>
    <lineage>
        <taxon>Bacteria</taxon>
        <taxon>Bacillati</taxon>
        <taxon>Mycoplasmatota</taxon>
        <taxon>Mollicutes</taxon>
        <taxon>Mycoplasmataceae</taxon>
        <taxon>Mycoplasma</taxon>
    </lineage>
</organism>
<reference evidence="3" key="1">
    <citation type="submission" date="2023-07" db="EMBL/GenBank/DDBJ databases">
        <title>Genomic Encyclopedia of Type Strains, Phase IV (KMG-IV): sequencing the most valuable type-strain genomes for metagenomic binning, comparative biology and taxonomic classification.</title>
        <authorList>
            <person name="Goeker M."/>
        </authorList>
    </citation>
    <scope>NUCLEOTIDE SEQUENCE [LARGE SCALE GENOMIC DNA]</scope>
    <source>
        <strain evidence="3">DSM 22019</strain>
    </source>
</reference>
<dbReference type="Proteomes" id="UP001236620">
    <property type="component" value="Unassembled WGS sequence"/>
</dbReference>
<protein>
    <recommendedName>
        <fullName evidence="2">DUF31 domain-containing protein</fullName>
    </recommendedName>
</protein>
<feature type="domain" description="DUF31" evidence="2">
    <location>
        <begin position="295"/>
        <end position="770"/>
    </location>
</feature>
<dbReference type="EMBL" id="JAUSWP010000001">
    <property type="protein sequence ID" value="MDQ0567539.1"/>
    <property type="molecule type" value="Genomic_DNA"/>
</dbReference>
<dbReference type="InterPro" id="IPR022382">
    <property type="entry name" value="Mycoplasma_peptidase_DUF31"/>
</dbReference>
<dbReference type="PROSITE" id="PS51257">
    <property type="entry name" value="PROKAR_LIPOPROTEIN"/>
    <property type="match status" value="1"/>
</dbReference>
<dbReference type="NCBIfam" id="NF045842">
    <property type="entry name" value="MIP_near_MIB"/>
    <property type="match status" value="1"/>
</dbReference>
<feature type="region of interest" description="Disordered" evidence="1">
    <location>
        <begin position="369"/>
        <end position="401"/>
    </location>
</feature>
<evidence type="ECO:0000313" key="3">
    <source>
        <dbReference type="EMBL" id="MDQ0567539.1"/>
    </source>
</evidence>
<dbReference type="InterPro" id="IPR043504">
    <property type="entry name" value="Peptidase_S1_PA_chymotrypsin"/>
</dbReference>
<evidence type="ECO:0000259" key="2">
    <source>
        <dbReference type="Pfam" id="PF01732"/>
    </source>
</evidence>
<keyword evidence="4" id="KW-1185">Reference proteome</keyword>
<dbReference type="RefSeq" id="WP_307444122.1">
    <property type="nucleotide sequence ID" value="NZ_JAUSWP010000001.1"/>
</dbReference>
<evidence type="ECO:0000256" key="1">
    <source>
        <dbReference type="SAM" id="MobiDB-lite"/>
    </source>
</evidence>